<proteinExistence type="predicted"/>
<name>A0A6L2NIM1_TANCI</name>
<reference evidence="2" key="1">
    <citation type="journal article" date="2019" name="Sci. Rep.">
        <title>Draft genome of Tanacetum cinerariifolium, the natural source of mosquito coil.</title>
        <authorList>
            <person name="Yamashiro T."/>
            <person name="Shiraishi A."/>
            <person name="Satake H."/>
            <person name="Nakayama K."/>
        </authorList>
    </citation>
    <scope>NUCLEOTIDE SEQUENCE</scope>
</reference>
<evidence type="ECO:0000313" key="2">
    <source>
        <dbReference type="EMBL" id="GEU86106.1"/>
    </source>
</evidence>
<feature type="coiled-coil region" evidence="1">
    <location>
        <begin position="204"/>
        <end position="231"/>
    </location>
</feature>
<keyword evidence="1" id="KW-0175">Coiled coil</keyword>
<dbReference type="AlphaFoldDB" id="A0A6L2NIM1"/>
<gene>
    <name evidence="2" type="ORF">Tci_058084</name>
</gene>
<protein>
    <recommendedName>
        <fullName evidence="3">Gag-Pol polyprotein</fullName>
    </recommendedName>
</protein>
<dbReference type="EMBL" id="BKCJ010009251">
    <property type="protein sequence ID" value="GEU86106.1"/>
    <property type="molecule type" value="Genomic_DNA"/>
</dbReference>
<comment type="caution">
    <text evidence="2">The sequence shown here is derived from an EMBL/GenBank/DDBJ whole genome shotgun (WGS) entry which is preliminary data.</text>
</comment>
<organism evidence="2">
    <name type="scientific">Tanacetum cinerariifolium</name>
    <name type="common">Dalmatian daisy</name>
    <name type="synonym">Chrysanthemum cinerariifolium</name>
    <dbReference type="NCBI Taxonomy" id="118510"/>
    <lineage>
        <taxon>Eukaryota</taxon>
        <taxon>Viridiplantae</taxon>
        <taxon>Streptophyta</taxon>
        <taxon>Embryophyta</taxon>
        <taxon>Tracheophyta</taxon>
        <taxon>Spermatophyta</taxon>
        <taxon>Magnoliopsida</taxon>
        <taxon>eudicotyledons</taxon>
        <taxon>Gunneridae</taxon>
        <taxon>Pentapetalae</taxon>
        <taxon>asterids</taxon>
        <taxon>campanulids</taxon>
        <taxon>Asterales</taxon>
        <taxon>Asteraceae</taxon>
        <taxon>Asteroideae</taxon>
        <taxon>Anthemideae</taxon>
        <taxon>Anthemidinae</taxon>
        <taxon>Tanacetum</taxon>
    </lineage>
</organism>
<evidence type="ECO:0008006" key="3">
    <source>
        <dbReference type="Google" id="ProtNLM"/>
    </source>
</evidence>
<sequence>MIIAGAENRPPMLEKSLYDSWKSRMELYIENQENMKMILNSLQKGPLVWPTIVEEDGTTSTKKSCYSCVNQGDDPISCLDKAMPFLKAVTSSRVTMQQVQGRQGQSYAGNIHKGNDISSRRNNAGGQTRVVKCYNCLDEEQLAFVADLGIQDGQATQTTIPNTVAFQTEDLDAYDSDCDDVFNVKAVLMANLFNYGSDVISKEKANQDKNDESLTAEIDRYKERVKTFEQRLNIDLSTPKK</sequence>
<evidence type="ECO:0000256" key="1">
    <source>
        <dbReference type="SAM" id="Coils"/>
    </source>
</evidence>
<accession>A0A6L2NIM1</accession>